<dbReference type="Pfam" id="PF04548">
    <property type="entry name" value="AIG1"/>
    <property type="match status" value="3"/>
</dbReference>
<dbReference type="SUPFAM" id="SSF52540">
    <property type="entry name" value="P-loop containing nucleoside triphosphate hydrolases"/>
    <property type="match status" value="3"/>
</dbReference>
<feature type="domain" description="AIG1-type G" evidence="5">
    <location>
        <begin position="413"/>
        <end position="614"/>
    </location>
</feature>
<keyword evidence="7" id="KW-1185">Reference proteome</keyword>
<dbReference type="OMA" id="HEMKKCV"/>
<comment type="similarity">
    <text evidence="1">Belongs to the TRAFAC class TrmE-Era-EngA-EngB-Septin-like GTPase superfamily. AIG1/Toc34/Toc159-like paraseptin GTPase family. IAN subfamily.</text>
</comment>
<dbReference type="FunCoup" id="A0A669EQA5">
    <property type="interactions" value="23"/>
</dbReference>
<accession>A0A669EQA5</accession>
<evidence type="ECO:0000313" key="6">
    <source>
        <dbReference type="Ensembl" id="ENSONIP00000073462.1"/>
    </source>
</evidence>
<dbReference type="OrthoDB" id="8954335at2759"/>
<sequence length="943" mass="109620">MASQPLSSRAYELRILVFGKTQSKKSILTNFITGKKDLTGDLLQKMSPSTTVTQGQYRKTRLTIVKTSDVFSLAGDKVKHEMKKCVALCPPGPNVLLLLVKPSEFSEEDRQKLTYILRFFGQDAFKYAMVILTHSEEKKTSAVDRLIQDCRQRQQRINFDKKDLPEKDLQELMEKMESIVNENRGGYLNRGEEGDTTVTFKPPLNLVLCGPHDVLKSSAANAIVGKHQFGKPADSSEYVKKETQVCRRLVSLVEMPALYGKSPEAIKSCKKQCISLWNPEGVHAFILVLPVGPLSDRNKRELEIIQNEFGSQVIDFTMILFAVESDPTDPVVVNFVSEDRNIQELCQRCGGRNIIFNIKDKQQVSEVLHTVEKMTAMGSKCFTRQMLVKPRLIKLKGNPSQMTESFDNHNHSPDALRIVMIGKTGCGKSATGNTILGQKCFCSKACMKSVTEVCKKAKGMVDGRPVAVVDTPGLYDTTLSNHEVKQELVKCISLLSPGPHAFLLVVQIGRFTKEEKDTVELIKEFFGKKSEDFIIVIFTRGDDLQDQTIESYIEEVSDDFVKKLIDDCGGRYHVFNNRDQNNHSQVTELLDKVQTMVKKNGGSCYTTEMFQEAEAAIQKEMKRILKEKEADMEKEMEELQRKRDEEIQAKKKEIDQERAEKEEALKEKEELINQEQEKTKREEEKREQETIASIRYEEKLRRQWEEKLEALEQKIKSECEKNVHADRKLMENREEMKREREAWEKERKEWWGKRNQEDKQRKEEEQALLIKLKEEYEKERNEYESKIKEQDRLRREQEERDWKLAQDIYEAKVEEMKKKTAEEARKQAEEFNEFRQKYSVDFAALRAKHDSEMEDMKQKQQKSNAIILKHLLMKREYKRDFERLKKKQEQEVDELNYNLSIENEGEPNEEAINQLQLDHDKQINDWIEEYVQKADGDKSCTIL</sequence>
<evidence type="ECO:0000256" key="2">
    <source>
        <dbReference type="ARBA" id="ARBA00022741"/>
    </source>
</evidence>
<keyword evidence="3" id="KW-0342">GTP-binding</keyword>
<evidence type="ECO:0000259" key="5">
    <source>
        <dbReference type="PROSITE" id="PS51720"/>
    </source>
</evidence>
<evidence type="ECO:0000256" key="4">
    <source>
        <dbReference type="SAM" id="MobiDB-lite"/>
    </source>
</evidence>
<dbReference type="PANTHER" id="PTHR10903">
    <property type="entry name" value="GTPASE, IMAP FAMILY MEMBER-RELATED"/>
    <property type="match status" value="1"/>
</dbReference>
<dbReference type="GO" id="GO:0005525">
    <property type="term" value="F:GTP binding"/>
    <property type="evidence" value="ECO:0007669"/>
    <property type="project" value="UniProtKB-KW"/>
</dbReference>
<reference evidence="7" key="1">
    <citation type="submission" date="2012-01" db="EMBL/GenBank/DDBJ databases">
        <title>The Genome Sequence of Oreochromis niloticus (Nile Tilapia).</title>
        <authorList>
            <consortium name="Broad Institute Genome Assembly Team"/>
            <consortium name="Broad Institute Sequencing Platform"/>
            <person name="Di Palma F."/>
            <person name="Johnson J."/>
            <person name="Lander E.S."/>
            <person name="Lindblad-Toh K."/>
        </authorList>
    </citation>
    <scope>NUCLEOTIDE SEQUENCE [LARGE SCALE GENOMIC DNA]</scope>
</reference>
<dbReference type="GeneTree" id="ENSGT00940000164100"/>
<dbReference type="Ensembl" id="ENSONIT00000087650.1">
    <property type="protein sequence ID" value="ENSONIP00000073462.1"/>
    <property type="gene ID" value="ENSONIG00000036674.1"/>
</dbReference>
<evidence type="ECO:0000256" key="1">
    <source>
        <dbReference type="ARBA" id="ARBA00008535"/>
    </source>
</evidence>
<dbReference type="CDD" id="cd01852">
    <property type="entry name" value="AIG1"/>
    <property type="match status" value="1"/>
</dbReference>
<evidence type="ECO:0000256" key="3">
    <source>
        <dbReference type="ARBA" id="ARBA00023134"/>
    </source>
</evidence>
<dbReference type="Proteomes" id="UP000005207">
    <property type="component" value="Linkage group LG12"/>
</dbReference>
<dbReference type="GeneID" id="109204578"/>
<dbReference type="RefSeq" id="XP_019221384.1">
    <property type="nucleotide sequence ID" value="XM_019365839.2"/>
</dbReference>
<dbReference type="FunFam" id="3.40.50.300:FF:000366">
    <property type="entry name" value="GTPase, IMAP family member 2"/>
    <property type="match status" value="1"/>
</dbReference>
<dbReference type="AlphaFoldDB" id="A0A669EQA5"/>
<dbReference type="PANTHER" id="PTHR10903:SF170">
    <property type="entry name" value="GTPASE IMAP FAMILY MEMBER 7"/>
    <property type="match status" value="1"/>
</dbReference>
<proteinExistence type="inferred from homology"/>
<gene>
    <name evidence="6" type="primary">LOC109204578</name>
</gene>
<dbReference type="InterPro" id="IPR045058">
    <property type="entry name" value="GIMA/IAN/Toc"/>
</dbReference>
<dbReference type="PROSITE" id="PS51720">
    <property type="entry name" value="G_AIG1"/>
    <property type="match status" value="1"/>
</dbReference>
<dbReference type="InterPro" id="IPR027417">
    <property type="entry name" value="P-loop_NTPase"/>
</dbReference>
<evidence type="ECO:0000313" key="7">
    <source>
        <dbReference type="Proteomes" id="UP000005207"/>
    </source>
</evidence>
<dbReference type="InterPro" id="IPR006703">
    <property type="entry name" value="G_AIG1"/>
</dbReference>
<keyword evidence="2" id="KW-0547">Nucleotide-binding</keyword>
<reference evidence="6" key="3">
    <citation type="submission" date="2025-09" db="UniProtKB">
        <authorList>
            <consortium name="Ensembl"/>
        </authorList>
    </citation>
    <scope>IDENTIFICATION</scope>
</reference>
<dbReference type="KEGG" id="onl:109204578"/>
<dbReference type="InParanoid" id="A0A669EQA5"/>
<feature type="region of interest" description="Disordered" evidence="4">
    <location>
        <begin position="654"/>
        <end position="690"/>
    </location>
</feature>
<dbReference type="Gene3D" id="3.40.50.300">
    <property type="entry name" value="P-loop containing nucleotide triphosphate hydrolases"/>
    <property type="match status" value="3"/>
</dbReference>
<reference evidence="6" key="2">
    <citation type="submission" date="2025-08" db="UniProtKB">
        <authorList>
            <consortium name="Ensembl"/>
        </authorList>
    </citation>
    <scope>IDENTIFICATION</scope>
</reference>
<name>A0A669EQA5_ORENI</name>
<protein>
    <submittedName>
        <fullName evidence="6">GTPase IMAP family member 8-like</fullName>
    </submittedName>
</protein>
<organism evidence="6 7">
    <name type="scientific">Oreochromis niloticus</name>
    <name type="common">Nile tilapia</name>
    <name type="synonym">Tilapia nilotica</name>
    <dbReference type="NCBI Taxonomy" id="8128"/>
    <lineage>
        <taxon>Eukaryota</taxon>
        <taxon>Metazoa</taxon>
        <taxon>Chordata</taxon>
        <taxon>Craniata</taxon>
        <taxon>Vertebrata</taxon>
        <taxon>Euteleostomi</taxon>
        <taxon>Actinopterygii</taxon>
        <taxon>Neopterygii</taxon>
        <taxon>Teleostei</taxon>
        <taxon>Neoteleostei</taxon>
        <taxon>Acanthomorphata</taxon>
        <taxon>Ovalentaria</taxon>
        <taxon>Cichlomorphae</taxon>
        <taxon>Cichliformes</taxon>
        <taxon>Cichlidae</taxon>
        <taxon>African cichlids</taxon>
        <taxon>Pseudocrenilabrinae</taxon>
        <taxon>Oreochromini</taxon>
        <taxon>Oreochromis</taxon>
    </lineage>
</organism>